<evidence type="ECO:0000256" key="3">
    <source>
        <dbReference type="RuleBase" id="RU003345"/>
    </source>
</evidence>
<dbReference type="InterPro" id="IPR016162">
    <property type="entry name" value="Ald_DH_N"/>
</dbReference>
<evidence type="ECO:0000313" key="5">
    <source>
        <dbReference type="EMBL" id="MFC3532072.1"/>
    </source>
</evidence>
<organism evidence="5 6">
    <name type="scientific">Vogesella facilis</name>
    <dbReference type="NCBI Taxonomy" id="1655232"/>
    <lineage>
        <taxon>Bacteria</taxon>
        <taxon>Pseudomonadati</taxon>
        <taxon>Pseudomonadota</taxon>
        <taxon>Betaproteobacteria</taxon>
        <taxon>Neisseriales</taxon>
        <taxon>Chromobacteriaceae</taxon>
        <taxon>Vogesella</taxon>
    </lineage>
</organism>
<dbReference type="PANTHER" id="PTHR11699">
    <property type="entry name" value="ALDEHYDE DEHYDROGENASE-RELATED"/>
    <property type="match status" value="1"/>
</dbReference>
<dbReference type="RefSeq" id="WP_386090356.1">
    <property type="nucleotide sequence ID" value="NZ_JBHRXN010000017.1"/>
</dbReference>
<proteinExistence type="inferred from homology"/>
<sequence>MTLHDLSYWQQRADALRPRCQAFINGQFVAAADGRTFADISPISGRSLGDIARCGEADVELAVQAARASFESGAWSRCHPRQRKAVLQRLAALIREHGDELALLDCLDMGKPIADARNIDVPGTAAVIDWYAEAADKLYDEVAPSADDALALITREPVGVVAAVIPWNFPLDMAAWKLAPALIAGNSVILKPAEQSPLSALRLAELAKEAGLPDGVLNVLPGYGEEVGRPLGLHPDVDCLSFTGSTEVGKYFLRYAAESNMKMVWLECGGKSPNLVFEDSDLDAAAQRAAFGIFFNQGQVCSANSRLLLQRGVKDVFLQKLLKEVDKLQPGNPLDPATRTGSIVDARQADRIMGFVNIARREGATLLCGGERATINGSDCYIRPTIFSDVTPDMTLAREEVFGPVLAVMTFDTETEAVALANDSIYGLAASVWTRDLSRAHRVARRLRAGTVSVNTVDALDPGIPFGGYKQSGFGRDLSLHAIDKFTQLKTTWLQFER</sequence>
<dbReference type="EMBL" id="JBHRXN010000017">
    <property type="protein sequence ID" value="MFC3532072.1"/>
    <property type="molecule type" value="Genomic_DNA"/>
</dbReference>
<evidence type="ECO:0000256" key="2">
    <source>
        <dbReference type="PROSITE-ProRule" id="PRU10007"/>
    </source>
</evidence>
<dbReference type="Proteomes" id="UP001595741">
    <property type="component" value="Unassembled WGS sequence"/>
</dbReference>
<gene>
    <name evidence="5" type="ORF">ACFOLG_07720</name>
</gene>
<dbReference type="Gene3D" id="3.40.605.10">
    <property type="entry name" value="Aldehyde Dehydrogenase, Chain A, domain 1"/>
    <property type="match status" value="1"/>
</dbReference>
<evidence type="ECO:0000256" key="1">
    <source>
        <dbReference type="ARBA" id="ARBA00023002"/>
    </source>
</evidence>
<dbReference type="SUPFAM" id="SSF53720">
    <property type="entry name" value="ALDH-like"/>
    <property type="match status" value="1"/>
</dbReference>
<dbReference type="InterPro" id="IPR015590">
    <property type="entry name" value="Aldehyde_DH_dom"/>
</dbReference>
<dbReference type="PROSITE" id="PS00070">
    <property type="entry name" value="ALDEHYDE_DEHYDR_CYS"/>
    <property type="match status" value="1"/>
</dbReference>
<dbReference type="InterPro" id="IPR016161">
    <property type="entry name" value="Ald_DH/histidinol_DH"/>
</dbReference>
<comment type="caution">
    <text evidence="5">The sequence shown here is derived from an EMBL/GenBank/DDBJ whole genome shotgun (WGS) entry which is preliminary data.</text>
</comment>
<dbReference type="CDD" id="cd07112">
    <property type="entry name" value="ALDH_GABALDH-PuuC"/>
    <property type="match status" value="1"/>
</dbReference>
<keyword evidence="6" id="KW-1185">Reference proteome</keyword>
<evidence type="ECO:0000313" key="6">
    <source>
        <dbReference type="Proteomes" id="UP001595741"/>
    </source>
</evidence>
<feature type="domain" description="Aldehyde dehydrogenase" evidence="4">
    <location>
        <begin position="29"/>
        <end position="491"/>
    </location>
</feature>
<reference evidence="6" key="1">
    <citation type="journal article" date="2019" name="Int. J. Syst. Evol. Microbiol.">
        <title>The Global Catalogue of Microorganisms (GCM) 10K type strain sequencing project: providing services to taxonomists for standard genome sequencing and annotation.</title>
        <authorList>
            <consortium name="The Broad Institute Genomics Platform"/>
            <consortium name="The Broad Institute Genome Sequencing Center for Infectious Disease"/>
            <person name="Wu L."/>
            <person name="Ma J."/>
        </authorList>
    </citation>
    <scope>NUCLEOTIDE SEQUENCE [LARGE SCALE GENOMIC DNA]</scope>
    <source>
        <strain evidence="6">KCTC 42742</strain>
    </source>
</reference>
<dbReference type="InterPro" id="IPR029510">
    <property type="entry name" value="Ald_DH_CS_GLU"/>
</dbReference>
<evidence type="ECO:0000259" key="4">
    <source>
        <dbReference type="Pfam" id="PF00171"/>
    </source>
</evidence>
<name>A0ABV7RF54_9NEIS</name>
<dbReference type="InterPro" id="IPR016163">
    <property type="entry name" value="Ald_DH_C"/>
</dbReference>
<dbReference type="Pfam" id="PF00171">
    <property type="entry name" value="Aldedh"/>
    <property type="match status" value="1"/>
</dbReference>
<protein>
    <submittedName>
        <fullName evidence="5">Aldehyde dehydrogenase</fullName>
    </submittedName>
</protein>
<dbReference type="InterPro" id="IPR016160">
    <property type="entry name" value="Ald_DH_CS_CYS"/>
</dbReference>
<dbReference type="PROSITE" id="PS00687">
    <property type="entry name" value="ALDEHYDE_DEHYDR_GLU"/>
    <property type="match status" value="1"/>
</dbReference>
<feature type="active site" evidence="2">
    <location>
        <position position="267"/>
    </location>
</feature>
<accession>A0ABV7RF54</accession>
<dbReference type="Gene3D" id="3.40.309.10">
    <property type="entry name" value="Aldehyde Dehydrogenase, Chain A, domain 2"/>
    <property type="match status" value="1"/>
</dbReference>
<keyword evidence="1 3" id="KW-0560">Oxidoreductase</keyword>
<comment type="similarity">
    <text evidence="3">Belongs to the aldehyde dehydrogenase family.</text>
</comment>